<sequence>MAKRVSARRVKVHRQYTYESAADALGVTAHTVRAWREVGLAVLDSQKPHLILGRELKRFIESRMSTKSRKLALDEFYCMSCRAPRAPYGAMADYVPFNTTRGRLVVLCGVCETPCNKFVSFKMFSELIEILTIATRDRC</sequence>
<evidence type="ECO:0000313" key="1">
    <source>
        <dbReference type="EMBL" id="SIR94650.1"/>
    </source>
</evidence>
<name>A0A1N7F2P6_9RHOB</name>
<evidence type="ECO:0000313" key="2">
    <source>
        <dbReference type="Proteomes" id="UP000186019"/>
    </source>
</evidence>
<reference evidence="2" key="1">
    <citation type="submission" date="2017-01" db="EMBL/GenBank/DDBJ databases">
        <authorList>
            <person name="Varghese N."/>
            <person name="Submissions S."/>
        </authorList>
    </citation>
    <scope>NUCLEOTIDE SEQUENCE [LARGE SCALE GENOMIC DNA]</scope>
    <source>
        <strain evidence="2">DSM 29590</strain>
    </source>
</reference>
<dbReference type="STRING" id="573024.SAMN05216208_1428"/>
<evidence type="ECO:0008006" key="3">
    <source>
        <dbReference type="Google" id="ProtNLM"/>
    </source>
</evidence>
<gene>
    <name evidence="1" type="ORF">SAMN05421666_0707</name>
</gene>
<dbReference type="AlphaFoldDB" id="A0A1N7F2P6"/>
<dbReference type="Proteomes" id="UP000186019">
    <property type="component" value="Unassembled WGS sequence"/>
</dbReference>
<dbReference type="RefSeq" id="WP_076531004.1">
    <property type="nucleotide sequence ID" value="NZ_FOAC01000001.1"/>
</dbReference>
<proteinExistence type="predicted"/>
<keyword evidence="2" id="KW-1185">Reference proteome</keyword>
<dbReference type="EMBL" id="FTNV01000001">
    <property type="protein sequence ID" value="SIR94650.1"/>
    <property type="molecule type" value="Genomic_DNA"/>
</dbReference>
<protein>
    <recommendedName>
        <fullName evidence="3">Helix-turn-helix domain-containing protein</fullName>
    </recommendedName>
</protein>
<organism evidence="1 2">
    <name type="scientific">Roseovarius nanhaiticus</name>
    <dbReference type="NCBI Taxonomy" id="573024"/>
    <lineage>
        <taxon>Bacteria</taxon>
        <taxon>Pseudomonadati</taxon>
        <taxon>Pseudomonadota</taxon>
        <taxon>Alphaproteobacteria</taxon>
        <taxon>Rhodobacterales</taxon>
        <taxon>Roseobacteraceae</taxon>
        <taxon>Roseovarius</taxon>
    </lineage>
</organism>
<accession>A0A1N7F2P6</accession>
<dbReference type="OrthoDB" id="8546410at2"/>